<evidence type="ECO:0000313" key="9">
    <source>
        <dbReference type="EMBL" id="SLN26015.1"/>
    </source>
</evidence>
<dbReference type="SUPFAM" id="SSF48695">
    <property type="entry name" value="Multiheme cytochromes"/>
    <property type="match status" value="1"/>
</dbReference>
<keyword evidence="2 6" id="KW-0812">Transmembrane</keyword>
<dbReference type="InterPro" id="IPR011990">
    <property type="entry name" value="TPR-like_helical_dom_sf"/>
</dbReference>
<feature type="transmembrane region" description="Helical" evidence="6">
    <location>
        <begin position="48"/>
        <end position="76"/>
    </location>
</feature>
<accession>A0A1X6YMS2</accession>
<dbReference type="Pfam" id="PF07219">
    <property type="entry name" value="HemY_N"/>
    <property type="match status" value="1"/>
</dbReference>
<evidence type="ECO:0000256" key="2">
    <source>
        <dbReference type="ARBA" id="ARBA00022692"/>
    </source>
</evidence>
<evidence type="ECO:0000256" key="3">
    <source>
        <dbReference type="ARBA" id="ARBA00022989"/>
    </source>
</evidence>
<dbReference type="AlphaFoldDB" id="A0A1X6YMS2"/>
<dbReference type="Proteomes" id="UP000240624">
    <property type="component" value="Unassembled WGS sequence"/>
</dbReference>
<evidence type="ECO:0000259" key="7">
    <source>
        <dbReference type="Pfam" id="PF07219"/>
    </source>
</evidence>
<evidence type="ECO:0000313" key="8">
    <source>
        <dbReference type="EMBL" id="PSK88389.1"/>
    </source>
</evidence>
<dbReference type="InterPro" id="IPR016982">
    <property type="entry name" value="Mms48"/>
</dbReference>
<reference evidence="8 11" key="2">
    <citation type="submission" date="2018-03" db="EMBL/GenBank/DDBJ databases">
        <title>Genomic Encyclopedia of Archaeal and Bacterial Type Strains, Phase II (KMG-II): from individual species to whole genera.</title>
        <authorList>
            <person name="Goeker M."/>
        </authorList>
    </citation>
    <scope>NUCLEOTIDE SEQUENCE [LARGE SCALE GENOMIC DNA]</scope>
    <source>
        <strain evidence="8 11">DSM 29956</strain>
    </source>
</reference>
<evidence type="ECO:0000313" key="10">
    <source>
        <dbReference type="Proteomes" id="UP000193495"/>
    </source>
</evidence>
<gene>
    <name evidence="8" type="ORF">CLV79_101225</name>
    <name evidence="9" type="ORF">LOS8367_00861</name>
</gene>
<evidence type="ECO:0000256" key="1">
    <source>
        <dbReference type="ARBA" id="ARBA00004370"/>
    </source>
</evidence>
<dbReference type="GO" id="GO:0016020">
    <property type="term" value="C:membrane"/>
    <property type="evidence" value="ECO:0007669"/>
    <property type="project" value="UniProtKB-SubCell"/>
</dbReference>
<protein>
    <submittedName>
        <fullName evidence="8">HemY protein</fullName>
    </submittedName>
    <submittedName>
        <fullName evidence="9">Tetratricopeptide repeat protein</fullName>
    </submittedName>
</protein>
<name>A0A1X6YMS2_9RHOB</name>
<keyword evidence="11" id="KW-1185">Reference proteome</keyword>
<dbReference type="EMBL" id="PYGB01000001">
    <property type="protein sequence ID" value="PSK88389.1"/>
    <property type="molecule type" value="Genomic_DNA"/>
</dbReference>
<feature type="region of interest" description="Disordered" evidence="5">
    <location>
        <begin position="476"/>
        <end position="528"/>
    </location>
</feature>
<keyword evidence="3 6" id="KW-1133">Transmembrane helix</keyword>
<comment type="subcellular location">
    <subcellularLocation>
        <location evidence="1">Membrane</location>
    </subcellularLocation>
</comment>
<dbReference type="Gene3D" id="1.25.40.10">
    <property type="entry name" value="Tetratricopeptide repeat domain"/>
    <property type="match status" value="2"/>
</dbReference>
<proteinExistence type="predicted"/>
<feature type="compositionally biased region" description="Basic and acidic residues" evidence="5">
    <location>
        <begin position="518"/>
        <end position="528"/>
    </location>
</feature>
<organism evidence="9 10">
    <name type="scientific">Limimaricola soesokkakensis</name>
    <dbReference type="NCBI Taxonomy" id="1343159"/>
    <lineage>
        <taxon>Bacteria</taxon>
        <taxon>Pseudomonadati</taxon>
        <taxon>Pseudomonadota</taxon>
        <taxon>Alphaproteobacteria</taxon>
        <taxon>Rhodobacterales</taxon>
        <taxon>Paracoccaceae</taxon>
        <taxon>Limimaricola</taxon>
    </lineage>
</organism>
<dbReference type="EMBL" id="FWFY01000002">
    <property type="protein sequence ID" value="SLN26015.1"/>
    <property type="molecule type" value="Genomic_DNA"/>
</dbReference>
<dbReference type="OrthoDB" id="9798343at2"/>
<dbReference type="InterPro" id="IPR010817">
    <property type="entry name" value="HemY_N"/>
</dbReference>
<sequence length="528" mass="57286">MLLSLIKILAFVAAVAGLTWGAARLTDVTGGAEIAMAGYEVTLGPLQLVLAIALLALLGWLLFKALGLLLALLHFINGDDTAVSRWFSRSRERKGYKALGDGLVALAAGEGEAAMAKGRKAERYLRRPEITSILVAQGAELVGDRKTAEGAYRDLVKIDRTRFVGVRGLMRQRLAEGDTDTAMKLAQKAFELKPRHVETQDTLLRLQAEAHDWSGARATLEAKRRSGALPRNVVRRRDAVLALSEARDVIDETASIEMREKAIEANRLSPDLIPAAVMAARSYLAVGNTRYATRVIRKAWEAEPHPDLAQVFAEIAPEEDAQARLKRFSVLLKARPDHSETRMLEAELMIAAEQFNEARRALGDLVETDPTARVLTLMAAIERGRGADDAVVRGWLTRALTAPRGPQWVCENCHNVHPHWEPVCSNCHAFDTLGWTRPAESGTTLPRGTEMLPLIVGGGVGRAEAPVPAVAEVREAGATASPLPARDAAASMPRTNGDKEMDEAEIVVPQGDNTAARSEAEVVTEGRK</sequence>
<dbReference type="Proteomes" id="UP000193495">
    <property type="component" value="Unassembled WGS sequence"/>
</dbReference>
<dbReference type="PIRSF" id="PIRSF031802">
    <property type="entry name" value="UCP031802"/>
    <property type="match status" value="1"/>
</dbReference>
<feature type="domain" description="HemY N-terminal" evidence="7">
    <location>
        <begin position="33"/>
        <end position="141"/>
    </location>
</feature>
<evidence type="ECO:0000256" key="5">
    <source>
        <dbReference type="SAM" id="MobiDB-lite"/>
    </source>
</evidence>
<evidence type="ECO:0000256" key="4">
    <source>
        <dbReference type="ARBA" id="ARBA00023136"/>
    </source>
</evidence>
<dbReference type="Pfam" id="PF14559">
    <property type="entry name" value="TPR_19"/>
    <property type="match status" value="1"/>
</dbReference>
<evidence type="ECO:0000256" key="6">
    <source>
        <dbReference type="SAM" id="Phobius"/>
    </source>
</evidence>
<dbReference type="RefSeq" id="WP_085895207.1">
    <property type="nucleotide sequence ID" value="NZ_FWFY01000002.1"/>
</dbReference>
<keyword evidence="4 6" id="KW-0472">Membrane</keyword>
<dbReference type="InterPro" id="IPR036280">
    <property type="entry name" value="Multihaem_cyt_sf"/>
</dbReference>
<reference evidence="9 10" key="1">
    <citation type="submission" date="2017-03" db="EMBL/GenBank/DDBJ databases">
        <authorList>
            <person name="Afonso C.L."/>
            <person name="Miller P.J."/>
            <person name="Scott M.A."/>
            <person name="Spackman E."/>
            <person name="Goraichik I."/>
            <person name="Dimitrov K.M."/>
            <person name="Suarez D.L."/>
            <person name="Swayne D.E."/>
        </authorList>
    </citation>
    <scope>NUCLEOTIDE SEQUENCE [LARGE SCALE GENOMIC DNA]</scope>
    <source>
        <strain evidence="9 10">CECT 8367</strain>
    </source>
</reference>
<evidence type="ECO:0000313" key="11">
    <source>
        <dbReference type="Proteomes" id="UP000240624"/>
    </source>
</evidence>
<dbReference type="SUPFAM" id="SSF48452">
    <property type="entry name" value="TPR-like"/>
    <property type="match status" value="1"/>
</dbReference>